<dbReference type="NCBIfam" id="TIGR02580">
    <property type="entry name" value="cas_RAMP_Cmr4"/>
    <property type="match status" value="1"/>
</dbReference>
<dbReference type="GO" id="GO:0051607">
    <property type="term" value="P:defense response to virus"/>
    <property type="evidence" value="ECO:0007669"/>
    <property type="project" value="UniProtKB-KW"/>
</dbReference>
<evidence type="ECO:0000256" key="1">
    <source>
        <dbReference type="ARBA" id="ARBA00023118"/>
    </source>
</evidence>
<dbReference type="InterPro" id="IPR005537">
    <property type="entry name" value="RAMP_III_fam"/>
</dbReference>
<gene>
    <name evidence="3" type="primary">cmr</name>
    <name evidence="3" type="ORF">CARN4_1248</name>
</gene>
<dbReference type="AlphaFoldDB" id="E6Q6Q8"/>
<evidence type="ECO:0000313" key="3">
    <source>
        <dbReference type="EMBL" id="CBI02883.1"/>
    </source>
</evidence>
<keyword evidence="1" id="KW-0051">Antiviral defense</keyword>
<feature type="domain" description="CRISPR type III-associated protein" evidence="2">
    <location>
        <begin position="8"/>
        <end position="273"/>
    </location>
</feature>
<accession>E6Q6Q8</accession>
<comment type="caution">
    <text evidence="3">The sequence shown here is derived from an EMBL/GenBank/DDBJ whole genome shotgun (WGS) entry which is preliminary data.</text>
</comment>
<dbReference type="EMBL" id="CABO01000043">
    <property type="protein sequence ID" value="CBI02883.1"/>
    <property type="molecule type" value="Genomic_DNA"/>
</dbReference>
<protein>
    <submittedName>
        <fullName evidence="3">CRISPR-associated RAMP protein Cmr4</fullName>
    </submittedName>
</protein>
<sequence length="285" mass="30967">MESIPYLIHALSSIHVGRGSDPGVIDLPIARMKATGIPFLPGSSIKGVLRAALDDDKDTKRLNAVFGSPARDPEMTAGALVVGDARLLVLPVRSFRGTFFWVTSPLLLALAKRDLSRPQMSVPSPKVGSAVVASEAEAHLNNSKLYLEDIDLDANVGDLQEWTSIANALFPEKDIFSKRFAVVHDDVMDFLWQTGTQVDARIRINAETRTADKGALWLEESLPAETLLLGLLSAERTRSSIEMQPHEVLNYALAGERHLQFGGKASTGRGRCRMLKLEVKGGASV</sequence>
<name>E6Q6Q8_9ZZZZ</name>
<dbReference type="InterPro" id="IPR013410">
    <property type="entry name" value="CRISPR-assoc_RAMP_Cmr4"/>
</dbReference>
<dbReference type="PANTHER" id="PTHR36700:SF1">
    <property type="entry name" value="CRISPR SYSTEM CMR SUBUNIT CMR4"/>
    <property type="match status" value="1"/>
</dbReference>
<reference evidence="3" key="1">
    <citation type="submission" date="2009-10" db="EMBL/GenBank/DDBJ databases">
        <title>Diversity of trophic interactions inside an arsenic-rich microbial ecosystem.</title>
        <authorList>
            <person name="Bertin P.N."/>
            <person name="Heinrich-Salmeron A."/>
            <person name="Pelletier E."/>
            <person name="Goulhen-Chollet F."/>
            <person name="Arsene-Ploetze F."/>
            <person name="Gallien S."/>
            <person name="Calteau A."/>
            <person name="Vallenet D."/>
            <person name="Casiot C."/>
            <person name="Chane-Woon-Ming B."/>
            <person name="Giloteaux L."/>
            <person name="Barakat M."/>
            <person name="Bonnefoy V."/>
            <person name="Bruneel O."/>
            <person name="Chandler M."/>
            <person name="Cleiss J."/>
            <person name="Duran R."/>
            <person name="Elbaz-Poulichet F."/>
            <person name="Fonknechten N."/>
            <person name="Lauga B."/>
            <person name="Mornico D."/>
            <person name="Ortet P."/>
            <person name="Schaeffer C."/>
            <person name="Siguier P."/>
            <person name="Alexander Thil Smith A."/>
            <person name="Van Dorsselaer A."/>
            <person name="Weissenbach J."/>
            <person name="Medigue C."/>
            <person name="Le Paslier D."/>
        </authorList>
    </citation>
    <scope>NUCLEOTIDE SEQUENCE</scope>
</reference>
<evidence type="ECO:0000259" key="2">
    <source>
        <dbReference type="Pfam" id="PF03787"/>
    </source>
</evidence>
<proteinExistence type="predicted"/>
<organism evidence="3">
    <name type="scientific">mine drainage metagenome</name>
    <dbReference type="NCBI Taxonomy" id="410659"/>
    <lineage>
        <taxon>unclassified sequences</taxon>
        <taxon>metagenomes</taxon>
        <taxon>ecological metagenomes</taxon>
    </lineage>
</organism>
<dbReference type="Pfam" id="PF03787">
    <property type="entry name" value="RAMPs"/>
    <property type="match status" value="1"/>
</dbReference>
<dbReference type="PANTHER" id="PTHR36700">
    <property type="entry name" value="CRISPR SYSTEM CMR SUBUNIT CMR4"/>
    <property type="match status" value="1"/>
</dbReference>